<dbReference type="Gene3D" id="3.90.180.10">
    <property type="entry name" value="Medium-chain alcohol dehydrogenases, catalytic domain"/>
    <property type="match status" value="1"/>
</dbReference>
<gene>
    <name evidence="3" type="ORF">HCEG_06178</name>
</gene>
<dbReference type="EMBL" id="DS990640">
    <property type="protein sequence ID" value="EGC46963.1"/>
    <property type="molecule type" value="Genomic_DNA"/>
</dbReference>
<dbReference type="InterPro" id="IPR011032">
    <property type="entry name" value="GroES-like_sf"/>
</dbReference>
<dbReference type="InterPro" id="IPR052711">
    <property type="entry name" value="Zinc_ADH-like"/>
</dbReference>
<evidence type="ECO:0000256" key="1">
    <source>
        <dbReference type="SAM" id="MobiDB-lite"/>
    </source>
</evidence>
<dbReference type="Proteomes" id="UP000008142">
    <property type="component" value="Unassembled WGS sequence"/>
</dbReference>
<dbReference type="GO" id="GO:0016491">
    <property type="term" value="F:oxidoreductase activity"/>
    <property type="evidence" value="ECO:0007669"/>
    <property type="project" value="InterPro"/>
</dbReference>
<dbReference type="VEuPathDB" id="FungiDB:I7I53_00303"/>
<dbReference type="InterPro" id="IPR020843">
    <property type="entry name" value="ER"/>
</dbReference>
<dbReference type="InterPro" id="IPR013149">
    <property type="entry name" value="ADH-like_C"/>
</dbReference>
<feature type="domain" description="Enoyl reductase (ER)" evidence="2">
    <location>
        <begin position="17"/>
        <end position="344"/>
    </location>
</feature>
<evidence type="ECO:0000313" key="3">
    <source>
        <dbReference type="EMBL" id="EGC46963.1"/>
    </source>
</evidence>
<dbReference type="OrthoDB" id="9930022at2759"/>
<dbReference type="CDD" id="cd08276">
    <property type="entry name" value="MDR7"/>
    <property type="match status" value="1"/>
</dbReference>
<dbReference type="PANTHER" id="PTHR45033:SF2">
    <property type="entry name" value="ZINC-TYPE ALCOHOL DEHYDROGENASE-LIKE PROTEIN C1773.06C"/>
    <property type="match status" value="1"/>
</dbReference>
<dbReference type="SUPFAM" id="SSF50129">
    <property type="entry name" value="GroES-like"/>
    <property type="match status" value="1"/>
</dbReference>
<dbReference type="SUPFAM" id="SSF51735">
    <property type="entry name" value="NAD(P)-binding Rossmann-fold domains"/>
    <property type="match status" value="1"/>
</dbReference>
<feature type="region of interest" description="Disordered" evidence="1">
    <location>
        <begin position="84"/>
        <end position="103"/>
    </location>
</feature>
<reference evidence="4" key="1">
    <citation type="submission" date="2008-07" db="EMBL/GenBank/DDBJ databases">
        <title>Annotation of Ajellomyces capsulatus strain H88.</title>
        <authorList>
            <person name="Champion M."/>
            <person name="Cuomo C."/>
            <person name="Ma L.-J."/>
            <person name="Henn M.R."/>
            <person name="Sil A."/>
            <person name="Goldman B."/>
            <person name="Young S.K."/>
            <person name="Kodira C.D."/>
            <person name="Zeng Q."/>
            <person name="Koehrsen M."/>
            <person name="Alvarado L."/>
            <person name="Berlin A."/>
            <person name="Borenstein D."/>
            <person name="Chen Z."/>
            <person name="Engels R."/>
            <person name="Freedman E."/>
            <person name="Gellesch M."/>
            <person name="Goldberg J."/>
            <person name="Griggs A."/>
            <person name="Gujja S."/>
            <person name="Heiman D."/>
            <person name="Hepburn T."/>
            <person name="Howarth C."/>
            <person name="Jen D."/>
            <person name="Larson L."/>
            <person name="Lewis B."/>
            <person name="Mehta T."/>
            <person name="Park D."/>
            <person name="Pearson M."/>
            <person name="Roberts A."/>
            <person name="Saif S."/>
            <person name="Shea T."/>
            <person name="Shenoy N."/>
            <person name="Sisk P."/>
            <person name="Stolte C."/>
            <person name="Sykes S."/>
            <person name="Walk T."/>
            <person name="White J."/>
            <person name="Yandava C."/>
            <person name="Klein B."/>
            <person name="McEwen J.G."/>
            <person name="Puccia R."/>
            <person name="Goldman G.H."/>
            <person name="Felipe M.S."/>
            <person name="Nino-Vega G."/>
            <person name="San-Blas G."/>
            <person name="Taylor J."/>
            <person name="Mendoza L."/>
            <person name="Galagan J."/>
            <person name="Nusbaum C."/>
            <person name="Birren B."/>
        </authorList>
    </citation>
    <scope>NUCLEOTIDE SEQUENCE [LARGE SCALE GENOMIC DNA]</scope>
    <source>
        <strain evidence="4">H88</strain>
    </source>
</reference>
<dbReference type="InterPro" id="IPR036291">
    <property type="entry name" value="NAD(P)-bd_dom_sf"/>
</dbReference>
<evidence type="ECO:0000259" key="2">
    <source>
        <dbReference type="SMART" id="SM00829"/>
    </source>
</evidence>
<proteinExistence type="predicted"/>
<feature type="compositionally biased region" description="Low complexity" evidence="1">
    <location>
        <begin position="84"/>
        <end position="95"/>
    </location>
</feature>
<dbReference type="STRING" id="544711.F0UPF7"/>
<accession>F0UPF7</accession>
<protein>
    <submittedName>
        <fullName evidence="3">Alcohol dehydrogenase</fullName>
    </submittedName>
</protein>
<name>F0UPF7_AJEC8</name>
<dbReference type="OMA" id="EAYQYLS"/>
<organism evidence="4">
    <name type="scientific">Ajellomyces capsulatus (strain H88)</name>
    <name type="common">Darling's disease fungus</name>
    <name type="synonym">Histoplasma capsulatum</name>
    <dbReference type="NCBI Taxonomy" id="544711"/>
    <lineage>
        <taxon>Eukaryota</taxon>
        <taxon>Fungi</taxon>
        <taxon>Dikarya</taxon>
        <taxon>Ascomycota</taxon>
        <taxon>Pezizomycotina</taxon>
        <taxon>Eurotiomycetes</taxon>
        <taxon>Eurotiomycetidae</taxon>
        <taxon>Onygenales</taxon>
        <taxon>Ajellomycetaceae</taxon>
        <taxon>Histoplasma</taxon>
    </lineage>
</organism>
<dbReference type="AlphaFoldDB" id="F0UPF7"/>
<dbReference type="HOGENOM" id="CLU_026673_3_4_1"/>
<dbReference type="SMART" id="SM00829">
    <property type="entry name" value="PKS_ER"/>
    <property type="match status" value="1"/>
</dbReference>
<sequence>MTQPIKTDTWLVEGTTGFNSLHLRREVTIPALGDHDCLVQIQAVSLNYRDLIITKEFPTSSIPPTKPLLYRALSSPQGLASSTSAAATASARSSTNAPVKPHHARLMSSGLGGTLDGTLRKYAVLPETGLVMAPSNLSPISASTLSCAPLTAWNALYGLTPLKPGDVVLTQGTGGVSLAAIQFAVAAGAMVVATTSSEEKALRLKKMGVQHVINYKTTPEWGEVARSYTRGGRGVDHVIEVGGPGTMAESLKAVRKEGIITVIGFLGGTGGKGEKEPSILDPLVHICTVRGIFVGSRQQMEDMVRAIQTNNIQPVVDEKVFTFENAKEAYQYQWDQKHFGKVVINVQG</sequence>
<dbReference type="PANTHER" id="PTHR45033">
    <property type="match status" value="1"/>
</dbReference>
<evidence type="ECO:0000313" key="4">
    <source>
        <dbReference type="Proteomes" id="UP000008142"/>
    </source>
</evidence>
<dbReference type="Gene3D" id="3.40.50.720">
    <property type="entry name" value="NAD(P)-binding Rossmann-like Domain"/>
    <property type="match status" value="1"/>
</dbReference>
<dbReference type="Pfam" id="PF00107">
    <property type="entry name" value="ADH_zinc_N"/>
    <property type="match status" value="1"/>
</dbReference>